<accession>I4CCA2</accession>
<dbReference type="EMBL" id="CP003360">
    <property type="protein sequence ID" value="AFM27193.1"/>
    <property type="molecule type" value="Genomic_DNA"/>
</dbReference>
<feature type="transmembrane region" description="Helical" evidence="6">
    <location>
        <begin position="301"/>
        <end position="325"/>
    </location>
</feature>
<feature type="transmembrane region" description="Helical" evidence="6">
    <location>
        <begin position="88"/>
        <end position="109"/>
    </location>
</feature>
<feature type="transmembrane region" description="Helical" evidence="6">
    <location>
        <begin position="121"/>
        <end position="143"/>
    </location>
</feature>
<evidence type="ECO:0000256" key="4">
    <source>
        <dbReference type="ARBA" id="ARBA00022989"/>
    </source>
</evidence>
<feature type="transmembrane region" description="Helical" evidence="6">
    <location>
        <begin position="226"/>
        <end position="244"/>
    </location>
</feature>
<dbReference type="AlphaFoldDB" id="I4CCA2"/>
<dbReference type="InterPro" id="IPR050833">
    <property type="entry name" value="Poly_Biosynth_Transport"/>
</dbReference>
<evidence type="ECO:0000256" key="6">
    <source>
        <dbReference type="SAM" id="Phobius"/>
    </source>
</evidence>
<feature type="transmembrane region" description="Helical" evidence="6">
    <location>
        <begin position="443"/>
        <end position="461"/>
    </location>
</feature>
<keyword evidence="2" id="KW-1003">Cell membrane</keyword>
<organism evidence="7 8">
    <name type="scientific">Desulfomonile tiedjei (strain ATCC 49306 / DSM 6799 / DCB-1)</name>
    <dbReference type="NCBI Taxonomy" id="706587"/>
    <lineage>
        <taxon>Bacteria</taxon>
        <taxon>Pseudomonadati</taxon>
        <taxon>Thermodesulfobacteriota</taxon>
        <taxon>Desulfomonilia</taxon>
        <taxon>Desulfomonilales</taxon>
        <taxon>Desulfomonilaceae</taxon>
        <taxon>Desulfomonile</taxon>
    </lineage>
</organism>
<dbReference type="Proteomes" id="UP000006055">
    <property type="component" value="Chromosome"/>
</dbReference>
<dbReference type="InterPro" id="IPR002797">
    <property type="entry name" value="Polysacc_synth"/>
</dbReference>
<feature type="transmembrane region" description="Helical" evidence="6">
    <location>
        <begin position="185"/>
        <end position="205"/>
    </location>
</feature>
<reference evidence="8" key="1">
    <citation type="submission" date="2012-06" db="EMBL/GenBank/DDBJ databases">
        <title>Complete sequence of chromosome of Desulfomonile tiedjei DSM 6799.</title>
        <authorList>
            <person name="Lucas S."/>
            <person name="Copeland A."/>
            <person name="Lapidus A."/>
            <person name="Glavina del Rio T."/>
            <person name="Dalin E."/>
            <person name="Tice H."/>
            <person name="Bruce D."/>
            <person name="Goodwin L."/>
            <person name="Pitluck S."/>
            <person name="Peters L."/>
            <person name="Ovchinnikova G."/>
            <person name="Zeytun A."/>
            <person name="Lu M."/>
            <person name="Kyrpides N."/>
            <person name="Mavromatis K."/>
            <person name="Ivanova N."/>
            <person name="Brettin T."/>
            <person name="Detter J.C."/>
            <person name="Han C."/>
            <person name="Larimer F."/>
            <person name="Land M."/>
            <person name="Hauser L."/>
            <person name="Markowitz V."/>
            <person name="Cheng J.-F."/>
            <person name="Hugenholtz P."/>
            <person name="Woyke T."/>
            <person name="Wu D."/>
            <person name="Spring S."/>
            <person name="Schroeder M."/>
            <person name="Brambilla E."/>
            <person name="Klenk H.-P."/>
            <person name="Eisen J.A."/>
        </authorList>
    </citation>
    <scope>NUCLEOTIDE SEQUENCE [LARGE SCALE GENOMIC DNA]</scope>
    <source>
        <strain evidence="8">ATCC 49306 / DSM 6799 / DCB-1</strain>
    </source>
</reference>
<keyword evidence="3 6" id="KW-0812">Transmembrane</keyword>
<proteinExistence type="predicted"/>
<feature type="transmembrane region" description="Helical" evidence="6">
    <location>
        <begin position="467"/>
        <end position="485"/>
    </location>
</feature>
<dbReference type="STRING" id="706587.Desti_4566"/>
<sequence length="520" mass="57032">MSLLTTNILANYAGRGWVSAVSLIVIPFYVRFMGIESYGLIGFITTLQLGGSLLHDGIATVLNRELARLSGLNNTAHQSKTVLRTLEVICWALAIMIAVVFLFLAPLLASHWLKLQELSTRTVVTSIIAMSLALGLSLPYTMYIAGLMGLQRQALANVIGAITTTIRFAGSIAVLYFVSPSVEAYALWQIPAALIQTFTAAFFLYRTMPKSHAKARFSKAVMMLNWRFGVGFSTGTALLLLLLQADKIVLSKLLPLDLFGYYSLAWTLAISAIGLVADPIRDASFPQLARHVQIADSSGLAELYHGCCQIAGSVIIPVTVIVSLFSHEILLTWTRDPLIAQNTGPILQLLIIGMAFQGLNSLPKNLQLTYGWTRLMTGMNAIALTVFVPLVIVLTHLHGPSGAAIAWIAVWGTYLMLAVWFTHRRVLIGEQRKWYIDDFGRPLLGTLVLASFFRYLVPGQMSTVPTVLYIGIATSVCIGFTLIFGPQTREWILQQLRKSLSKKELAVDSCAVSVLKKKQL</sequence>
<evidence type="ECO:0000256" key="3">
    <source>
        <dbReference type="ARBA" id="ARBA00022692"/>
    </source>
</evidence>
<keyword evidence="5 6" id="KW-0472">Membrane</keyword>
<dbReference type="eggNOG" id="COG2244">
    <property type="taxonomic scope" value="Bacteria"/>
</dbReference>
<feature type="transmembrane region" description="Helical" evidence="6">
    <location>
        <begin position="375"/>
        <end position="397"/>
    </location>
</feature>
<feature type="transmembrane region" description="Helical" evidence="6">
    <location>
        <begin position="12"/>
        <end position="30"/>
    </location>
</feature>
<keyword evidence="4 6" id="KW-1133">Transmembrane helix</keyword>
<evidence type="ECO:0000256" key="2">
    <source>
        <dbReference type="ARBA" id="ARBA00022475"/>
    </source>
</evidence>
<gene>
    <name evidence="7" type="ordered locus">Desti_4566</name>
</gene>
<dbReference type="RefSeq" id="WP_014812305.1">
    <property type="nucleotide sequence ID" value="NC_018025.1"/>
</dbReference>
<evidence type="ECO:0000313" key="8">
    <source>
        <dbReference type="Proteomes" id="UP000006055"/>
    </source>
</evidence>
<dbReference type="OrthoDB" id="3246647at2"/>
<comment type="subcellular location">
    <subcellularLocation>
        <location evidence="1">Cell membrane</location>
        <topology evidence="1">Multi-pass membrane protein</topology>
    </subcellularLocation>
</comment>
<protein>
    <submittedName>
        <fullName evidence="7">Membrane protein involved in the export of O-antigen and teichoic acid</fullName>
    </submittedName>
</protein>
<feature type="transmembrane region" description="Helical" evidence="6">
    <location>
        <begin position="155"/>
        <end position="179"/>
    </location>
</feature>
<dbReference type="GO" id="GO:0005886">
    <property type="term" value="C:plasma membrane"/>
    <property type="evidence" value="ECO:0007669"/>
    <property type="project" value="UniProtKB-SubCell"/>
</dbReference>
<evidence type="ECO:0000256" key="5">
    <source>
        <dbReference type="ARBA" id="ARBA00023136"/>
    </source>
</evidence>
<dbReference type="HOGENOM" id="CLU_040791_0_0_7"/>
<evidence type="ECO:0000313" key="7">
    <source>
        <dbReference type="EMBL" id="AFM27193.1"/>
    </source>
</evidence>
<dbReference type="Pfam" id="PF01943">
    <property type="entry name" value="Polysacc_synt"/>
    <property type="match status" value="1"/>
</dbReference>
<dbReference type="PANTHER" id="PTHR30250:SF26">
    <property type="entry name" value="PSMA PROTEIN"/>
    <property type="match status" value="1"/>
</dbReference>
<feature type="transmembrane region" description="Helical" evidence="6">
    <location>
        <begin position="259"/>
        <end position="280"/>
    </location>
</feature>
<dbReference type="PANTHER" id="PTHR30250">
    <property type="entry name" value="PST FAMILY PREDICTED COLANIC ACID TRANSPORTER"/>
    <property type="match status" value="1"/>
</dbReference>
<dbReference type="KEGG" id="dti:Desti_4566"/>
<feature type="transmembrane region" description="Helical" evidence="6">
    <location>
        <begin position="345"/>
        <end position="363"/>
    </location>
</feature>
<name>I4CCA2_DESTA</name>
<evidence type="ECO:0000256" key="1">
    <source>
        <dbReference type="ARBA" id="ARBA00004651"/>
    </source>
</evidence>
<keyword evidence="8" id="KW-1185">Reference proteome</keyword>
<feature type="transmembrane region" description="Helical" evidence="6">
    <location>
        <begin position="403"/>
        <end position="422"/>
    </location>
</feature>